<reference evidence="1 2" key="1">
    <citation type="submission" date="2023-09" db="EMBL/GenBank/DDBJ databases">
        <title>Genomes of two closely related lineages of the louse Polyplax serrata with different host specificities.</title>
        <authorList>
            <person name="Martinu J."/>
            <person name="Tarabai H."/>
            <person name="Stefka J."/>
            <person name="Hypsa V."/>
        </authorList>
    </citation>
    <scope>NUCLEOTIDE SEQUENCE [LARGE SCALE GENOMIC DNA]</scope>
    <source>
        <strain evidence="1">98ZLc_SE</strain>
    </source>
</reference>
<protein>
    <submittedName>
        <fullName evidence="1">Uncharacterized protein</fullName>
    </submittedName>
</protein>
<proteinExistence type="predicted"/>
<gene>
    <name evidence="1" type="ORF">RUM44_013415</name>
</gene>
<sequence length="100" mass="11417">MHSRENSPFVHSAEISGKIFWKREPILMVDPVDIARRYRDVSRVIFQVCGKDHAEELNIGHLVVHMVYTCTFTCLASAESFLHLNVNDEKKTSGMIDVAK</sequence>
<evidence type="ECO:0000313" key="2">
    <source>
        <dbReference type="Proteomes" id="UP001359485"/>
    </source>
</evidence>
<dbReference type="EMBL" id="JAWJWF010000001">
    <property type="protein sequence ID" value="KAK6641700.1"/>
    <property type="molecule type" value="Genomic_DNA"/>
</dbReference>
<organism evidence="1 2">
    <name type="scientific">Polyplax serrata</name>
    <name type="common">Common mouse louse</name>
    <dbReference type="NCBI Taxonomy" id="468196"/>
    <lineage>
        <taxon>Eukaryota</taxon>
        <taxon>Metazoa</taxon>
        <taxon>Ecdysozoa</taxon>
        <taxon>Arthropoda</taxon>
        <taxon>Hexapoda</taxon>
        <taxon>Insecta</taxon>
        <taxon>Pterygota</taxon>
        <taxon>Neoptera</taxon>
        <taxon>Paraneoptera</taxon>
        <taxon>Psocodea</taxon>
        <taxon>Troctomorpha</taxon>
        <taxon>Phthiraptera</taxon>
        <taxon>Anoplura</taxon>
        <taxon>Polyplacidae</taxon>
        <taxon>Polyplax</taxon>
    </lineage>
</organism>
<accession>A0ABR1BE50</accession>
<evidence type="ECO:0000313" key="1">
    <source>
        <dbReference type="EMBL" id="KAK6641700.1"/>
    </source>
</evidence>
<keyword evidence="2" id="KW-1185">Reference proteome</keyword>
<comment type="caution">
    <text evidence="1">The sequence shown here is derived from an EMBL/GenBank/DDBJ whole genome shotgun (WGS) entry which is preliminary data.</text>
</comment>
<dbReference type="Proteomes" id="UP001359485">
    <property type="component" value="Unassembled WGS sequence"/>
</dbReference>
<name>A0ABR1BE50_POLSC</name>